<sequence length="529" mass="61996">MFFLSKSMIHYQSIYYKYQDLHIRYNHYYKVLYNCNNQHSILVQFQIYLSIFDQPNQSRNILVCIYIEHQKALYLLLVYKMCIHNNLYHKSSITHLYISHIPHPYQCNYLDNHKHIFQARFLKIEIFPSNCKLYNIQDQYKGRFNNLRSNQEMVCISYQLLLYAFPNKFCIPSRQNKSNIFLNQATLCRLKYLTYITSAFLLNWIIKISKVTYLTCYPNSQSSIRIIIIIKFSAIDISKTLIVFQKIMKLASSANTINTSSAFLRACLNLYIINTHAQIINQLQARIHNEDLPKLHFKSVLLDGENPSLHVPQSFDTQLAQLFPQPKYGIKVLPGDGKHPSPFLQPEQYQHLTISPDLQAIRQLSSTNKQERTKSLYSSRTTPIQSIEVATLYILEVSDGIELHFHQVQPFSVLRLIDKQSQILYPNYYITNTRMRMHSRCMRMSSFTLNHVTGLIIITIQTPKSMNKLEGQQTKLNNLSNHNILLKTFSLFFGQLFNLLKSIILKHNNFLNLEGNPNCLARYFQACIS</sequence>
<dbReference type="EMBL" id="CAJJDP010000068">
    <property type="protein sequence ID" value="CAD8177779.1"/>
    <property type="molecule type" value="Genomic_DNA"/>
</dbReference>
<accession>A0A8S1VQC2</accession>
<proteinExistence type="predicted"/>
<keyword evidence="2" id="KW-1185">Reference proteome</keyword>
<name>A0A8S1VQC2_PAROT</name>
<protein>
    <submittedName>
        <fullName evidence="1">Uncharacterized protein</fullName>
    </submittedName>
</protein>
<organism evidence="1 2">
    <name type="scientific">Paramecium octaurelia</name>
    <dbReference type="NCBI Taxonomy" id="43137"/>
    <lineage>
        <taxon>Eukaryota</taxon>
        <taxon>Sar</taxon>
        <taxon>Alveolata</taxon>
        <taxon>Ciliophora</taxon>
        <taxon>Intramacronucleata</taxon>
        <taxon>Oligohymenophorea</taxon>
        <taxon>Peniculida</taxon>
        <taxon>Parameciidae</taxon>
        <taxon>Paramecium</taxon>
    </lineage>
</organism>
<gene>
    <name evidence="1" type="ORF">POCTA_138.1.T0690231</name>
</gene>
<reference evidence="1" key="1">
    <citation type="submission" date="2021-01" db="EMBL/GenBank/DDBJ databases">
        <authorList>
            <consortium name="Genoscope - CEA"/>
            <person name="William W."/>
        </authorList>
    </citation>
    <scope>NUCLEOTIDE SEQUENCE</scope>
</reference>
<evidence type="ECO:0000313" key="1">
    <source>
        <dbReference type="EMBL" id="CAD8177779.1"/>
    </source>
</evidence>
<comment type="caution">
    <text evidence="1">The sequence shown here is derived from an EMBL/GenBank/DDBJ whole genome shotgun (WGS) entry which is preliminary data.</text>
</comment>
<dbReference type="Proteomes" id="UP000683925">
    <property type="component" value="Unassembled WGS sequence"/>
</dbReference>
<evidence type="ECO:0000313" key="2">
    <source>
        <dbReference type="Proteomes" id="UP000683925"/>
    </source>
</evidence>
<dbReference type="AlphaFoldDB" id="A0A8S1VQC2"/>